<evidence type="ECO:0000256" key="1">
    <source>
        <dbReference type="SAM" id="MobiDB-lite"/>
    </source>
</evidence>
<feature type="compositionally biased region" description="Polar residues" evidence="1">
    <location>
        <begin position="32"/>
        <end position="50"/>
    </location>
</feature>
<organism evidence="3 4">
    <name type="scientific">Microbacterium murale</name>
    <dbReference type="NCBI Taxonomy" id="1081040"/>
    <lineage>
        <taxon>Bacteria</taxon>
        <taxon>Bacillati</taxon>
        <taxon>Actinomycetota</taxon>
        <taxon>Actinomycetes</taxon>
        <taxon>Micrococcales</taxon>
        <taxon>Microbacteriaceae</taxon>
        <taxon>Microbacterium</taxon>
    </lineage>
</organism>
<evidence type="ECO:0008006" key="5">
    <source>
        <dbReference type="Google" id="ProtNLM"/>
    </source>
</evidence>
<accession>A0ABU0PB25</accession>
<dbReference type="PROSITE" id="PS51257">
    <property type="entry name" value="PROKAR_LIPOPROTEIN"/>
    <property type="match status" value="1"/>
</dbReference>
<evidence type="ECO:0000313" key="4">
    <source>
        <dbReference type="Proteomes" id="UP001239085"/>
    </source>
</evidence>
<feature type="signal peptide" evidence="2">
    <location>
        <begin position="1"/>
        <end position="26"/>
    </location>
</feature>
<protein>
    <recommendedName>
        <fullName evidence="5">Lipoprotein</fullName>
    </recommendedName>
</protein>
<dbReference type="RefSeq" id="WP_307361554.1">
    <property type="nucleotide sequence ID" value="NZ_JAUSXK010000001.1"/>
</dbReference>
<dbReference type="EMBL" id="JAUSXK010000001">
    <property type="protein sequence ID" value="MDQ0644142.1"/>
    <property type="molecule type" value="Genomic_DNA"/>
</dbReference>
<proteinExistence type="predicted"/>
<feature type="region of interest" description="Disordered" evidence="1">
    <location>
        <begin position="28"/>
        <end position="54"/>
    </location>
</feature>
<evidence type="ECO:0000313" key="3">
    <source>
        <dbReference type="EMBL" id="MDQ0644142.1"/>
    </source>
</evidence>
<keyword evidence="4" id="KW-1185">Reference proteome</keyword>
<comment type="caution">
    <text evidence="3">The sequence shown here is derived from an EMBL/GenBank/DDBJ whole genome shotgun (WGS) entry which is preliminary data.</text>
</comment>
<dbReference type="Proteomes" id="UP001239085">
    <property type="component" value="Unassembled WGS sequence"/>
</dbReference>
<sequence>MSFPTRFATSAAALFAAAILVAGCTASPGDSVPTSTSTPDDKGSSANNGNDDLDDIEAAWLDGGRQLAVVTWGSSTCVPGVSEISADGQTVNVTLDDGVHDASPCTKDIAPRASLAALPEGVDPTKDVKLVVTYGDLTDDVDLDGNAALTGVPGSTTDFAPSAGWFDDEGVVLLTWGSSSCVPIVENVEEQPGGATVTLAAGGEVCTMDMVPRPTMLGFSDDGDDDGEFVLTLVGDNLDGTVPVLRG</sequence>
<gene>
    <name evidence="3" type="ORF">QFZ46_002302</name>
</gene>
<name>A0ABU0PB25_9MICO</name>
<feature type="chain" id="PRO_5045490694" description="Lipoprotein" evidence="2">
    <location>
        <begin position="27"/>
        <end position="247"/>
    </location>
</feature>
<keyword evidence="2" id="KW-0732">Signal</keyword>
<reference evidence="3 4" key="1">
    <citation type="submission" date="2023-07" db="EMBL/GenBank/DDBJ databases">
        <title>Comparative genomics of wheat-associated soil bacteria to identify genetic determinants of phenazine resistance.</title>
        <authorList>
            <person name="Mouncey N."/>
        </authorList>
    </citation>
    <scope>NUCLEOTIDE SEQUENCE [LARGE SCALE GENOMIC DNA]</scope>
    <source>
        <strain evidence="3 4">W2I7</strain>
    </source>
</reference>
<evidence type="ECO:0000256" key="2">
    <source>
        <dbReference type="SAM" id="SignalP"/>
    </source>
</evidence>